<comment type="caution">
    <text evidence="6">The sequence shown here is derived from an EMBL/GenBank/DDBJ whole genome shotgun (WGS) entry which is preliminary data.</text>
</comment>
<evidence type="ECO:0000259" key="5">
    <source>
        <dbReference type="PROSITE" id="PS51471"/>
    </source>
</evidence>
<name>A0AAU9MZX7_9ASTR</name>
<dbReference type="PROSITE" id="PS51471">
    <property type="entry name" value="FE2OG_OXY"/>
    <property type="match status" value="1"/>
</dbReference>
<proteinExistence type="inferred from homology"/>
<dbReference type="InterPro" id="IPR005123">
    <property type="entry name" value="Oxoglu/Fe-dep_dioxygenase_dom"/>
</dbReference>
<dbReference type="GO" id="GO:0046872">
    <property type="term" value="F:metal ion binding"/>
    <property type="evidence" value="ECO:0007669"/>
    <property type="project" value="UniProtKB-KW"/>
</dbReference>
<dbReference type="Proteomes" id="UP001157418">
    <property type="component" value="Unassembled WGS sequence"/>
</dbReference>
<accession>A0AAU9MZX7</accession>
<protein>
    <recommendedName>
        <fullName evidence="5">Fe2OG dioxygenase domain-containing protein</fullName>
    </recommendedName>
</protein>
<evidence type="ECO:0000256" key="3">
    <source>
        <dbReference type="ARBA" id="ARBA00023004"/>
    </source>
</evidence>
<dbReference type="Pfam" id="PF14226">
    <property type="entry name" value="DIOX_N"/>
    <property type="match status" value="1"/>
</dbReference>
<dbReference type="Gene3D" id="2.60.120.330">
    <property type="entry name" value="B-lactam Antibiotic, Isopenicillin N Synthase, Chain"/>
    <property type="match status" value="1"/>
</dbReference>
<reference evidence="6 7" key="1">
    <citation type="submission" date="2022-01" db="EMBL/GenBank/DDBJ databases">
        <authorList>
            <person name="Xiong W."/>
            <person name="Schranz E."/>
        </authorList>
    </citation>
    <scope>NUCLEOTIDE SEQUENCE [LARGE SCALE GENOMIC DNA]</scope>
</reference>
<dbReference type="SUPFAM" id="SSF51197">
    <property type="entry name" value="Clavaminate synthase-like"/>
    <property type="match status" value="1"/>
</dbReference>
<dbReference type="FunFam" id="2.60.120.330:FF:000134">
    <property type="entry name" value="Uncharacterized protein"/>
    <property type="match status" value="1"/>
</dbReference>
<dbReference type="InterPro" id="IPR027443">
    <property type="entry name" value="IPNS-like_sf"/>
</dbReference>
<evidence type="ECO:0000256" key="2">
    <source>
        <dbReference type="ARBA" id="ARBA00022723"/>
    </source>
</evidence>
<dbReference type="AlphaFoldDB" id="A0AAU9MZX7"/>
<keyword evidence="3 4" id="KW-0408">Iron</keyword>
<keyword evidence="4" id="KW-0560">Oxidoreductase</keyword>
<dbReference type="InterPro" id="IPR050295">
    <property type="entry name" value="Plant_2OG-oxidoreductases"/>
</dbReference>
<evidence type="ECO:0000313" key="7">
    <source>
        <dbReference type="Proteomes" id="UP001157418"/>
    </source>
</evidence>
<dbReference type="EMBL" id="CAKMRJ010002223">
    <property type="protein sequence ID" value="CAH1426163.1"/>
    <property type="molecule type" value="Genomic_DNA"/>
</dbReference>
<sequence length="421" mass="47304">MNSVKRLTESSDLKSIPSIYAYSTNSNEYPASDPQDSIPVIDFSLLTSPDPTLRCQVIQDLDKACTEWGFFQVINHGVPETLMNMVIEKSDEFFELTDEEKKDFEEKDVRDPIRYGTSFNTKKEKFFCWRDFLKLIVHPEFHSPNKPLGFSDVLFEYTKRTREVARGLLSGISMSLGLDHSCIEKALKLESSLQICIVNLYPPCPQPDLAIGLPPHSDHGLLTFLIENGIGGLQIKHNGQWVNVNNTLPGSFLVNTADHLEIFSNGRYKSVEHRAVVNNAFTRISVAVAHGPSPDTAVRPAYELVDEERCPATFVPMKYKEYVEMQQSNKLYRKTCLDQQQMTRSNTPLMGEILHVATIVVAGIRAEEAVPMIFAPTVDNQLTGPLQNSPGQAYGWYHLDPTVVTSQHHYRGLLPSPNSSA</sequence>
<dbReference type="Pfam" id="PF03171">
    <property type="entry name" value="2OG-FeII_Oxy"/>
    <property type="match status" value="1"/>
</dbReference>
<dbReference type="InterPro" id="IPR044861">
    <property type="entry name" value="IPNS-like_FE2OG_OXY"/>
</dbReference>
<organism evidence="6 7">
    <name type="scientific">Lactuca virosa</name>
    <dbReference type="NCBI Taxonomy" id="75947"/>
    <lineage>
        <taxon>Eukaryota</taxon>
        <taxon>Viridiplantae</taxon>
        <taxon>Streptophyta</taxon>
        <taxon>Embryophyta</taxon>
        <taxon>Tracheophyta</taxon>
        <taxon>Spermatophyta</taxon>
        <taxon>Magnoliopsida</taxon>
        <taxon>eudicotyledons</taxon>
        <taxon>Gunneridae</taxon>
        <taxon>Pentapetalae</taxon>
        <taxon>asterids</taxon>
        <taxon>campanulids</taxon>
        <taxon>Asterales</taxon>
        <taxon>Asteraceae</taxon>
        <taxon>Cichorioideae</taxon>
        <taxon>Cichorieae</taxon>
        <taxon>Lactucinae</taxon>
        <taxon>Lactuca</taxon>
    </lineage>
</organism>
<gene>
    <name evidence="6" type="ORF">LVIROSA_LOCUS13255</name>
</gene>
<feature type="domain" description="Fe2OG dioxygenase" evidence="5">
    <location>
        <begin position="188"/>
        <end position="292"/>
    </location>
</feature>
<keyword evidence="2 4" id="KW-0479">Metal-binding</keyword>
<evidence type="ECO:0000313" key="6">
    <source>
        <dbReference type="EMBL" id="CAH1426163.1"/>
    </source>
</evidence>
<evidence type="ECO:0000256" key="1">
    <source>
        <dbReference type="ARBA" id="ARBA00008056"/>
    </source>
</evidence>
<dbReference type="PANTHER" id="PTHR47991">
    <property type="entry name" value="OXOGLUTARATE/IRON-DEPENDENT DIOXYGENASE"/>
    <property type="match status" value="1"/>
</dbReference>
<evidence type="ECO:0000256" key="4">
    <source>
        <dbReference type="RuleBase" id="RU003682"/>
    </source>
</evidence>
<keyword evidence="7" id="KW-1185">Reference proteome</keyword>
<dbReference type="InterPro" id="IPR026992">
    <property type="entry name" value="DIOX_N"/>
</dbReference>
<dbReference type="GO" id="GO:0016705">
    <property type="term" value="F:oxidoreductase activity, acting on paired donors, with incorporation or reduction of molecular oxygen"/>
    <property type="evidence" value="ECO:0007669"/>
    <property type="project" value="UniProtKB-ARBA"/>
</dbReference>
<comment type="similarity">
    <text evidence="1 4">Belongs to the iron/ascorbate-dependent oxidoreductase family.</text>
</comment>